<proteinExistence type="predicted"/>
<evidence type="ECO:0000259" key="3">
    <source>
        <dbReference type="Pfam" id="PF00856"/>
    </source>
</evidence>
<keyword evidence="2" id="KW-0812">Transmembrane</keyword>
<dbReference type="SUPFAM" id="SSF82199">
    <property type="entry name" value="SET domain"/>
    <property type="match status" value="1"/>
</dbReference>
<dbReference type="InterPro" id="IPR050600">
    <property type="entry name" value="SETD3_SETD6_MTase"/>
</dbReference>
<dbReference type="Pfam" id="PF00856">
    <property type="entry name" value="SET"/>
    <property type="match status" value="1"/>
</dbReference>
<feature type="domain" description="SET" evidence="3">
    <location>
        <begin position="133"/>
        <end position="352"/>
    </location>
</feature>
<protein>
    <recommendedName>
        <fullName evidence="3">SET domain-containing protein</fullName>
    </recommendedName>
</protein>
<dbReference type="EMBL" id="HBEO01006024">
    <property type="protein sequence ID" value="CAD8472620.1"/>
    <property type="molecule type" value="Transcribed_RNA"/>
</dbReference>
<evidence type="ECO:0000256" key="1">
    <source>
        <dbReference type="SAM" id="MobiDB-lite"/>
    </source>
</evidence>
<organism evidence="4">
    <name type="scientific">Hanusia phi</name>
    <dbReference type="NCBI Taxonomy" id="3032"/>
    <lineage>
        <taxon>Eukaryota</taxon>
        <taxon>Cryptophyceae</taxon>
        <taxon>Pyrenomonadales</taxon>
        <taxon>Geminigeraceae</taxon>
        <taxon>Hanusia</taxon>
    </lineage>
</organism>
<gene>
    <name evidence="4" type="ORF">HPHI1048_LOCUS4268</name>
</gene>
<evidence type="ECO:0000313" key="4">
    <source>
        <dbReference type="EMBL" id="CAD8472620.1"/>
    </source>
</evidence>
<feature type="region of interest" description="Disordered" evidence="1">
    <location>
        <begin position="1"/>
        <end position="21"/>
    </location>
</feature>
<dbReference type="InterPro" id="IPR001214">
    <property type="entry name" value="SET_dom"/>
</dbReference>
<dbReference type="CDD" id="cd10527">
    <property type="entry name" value="SET_LSMT"/>
    <property type="match status" value="1"/>
</dbReference>
<dbReference type="PANTHER" id="PTHR13271">
    <property type="entry name" value="UNCHARACTERIZED PUTATIVE METHYLTRANSFERASE"/>
    <property type="match status" value="1"/>
</dbReference>
<feature type="compositionally biased region" description="Basic and acidic residues" evidence="1">
    <location>
        <begin position="8"/>
        <end position="21"/>
    </location>
</feature>
<sequence>MMARRKPTKDEDRGSFHDHPGHGRRGALVHLLLAIRARPNMFPALAFLLTASCFVLYSLNFHVSSIHPKGSRGGQRSAQEIFGYALVDPDDCGTDTERVINVFRWAKKNGAYIHPNITTKMFPIPGLKDVKVRGIMATSPIRHGKIVFLIPDSLLLTMSKIKHHHILGKIYNETIQLHDAIGGLAVFLLLESQNRSSFWRPYLCSLPKHVPLPMFYSKERRAKLKEQLPVEQRVKFDALVEARRDVVDLHYMQLLPVLFLKYPELFSPEVFSYEKFAWAVSIIMSRTWGKTYFDAALGAHGKNITVHTLAPAADMPNHDSSGLEANRDPRGRMTLNAQKNLSKGDQFFISYGSKCDAEFLAHYGFVPFNNSHRRCKGRVYSEGDSHMEAHDSNVTSWRKKWRKSLSFYHALVRKARREGKDALKDLLLSPRVKSLQTAAQKIVMARLQ</sequence>
<feature type="transmembrane region" description="Helical" evidence="2">
    <location>
        <begin position="41"/>
        <end position="59"/>
    </location>
</feature>
<name>A0A7S0E2P3_9CRYP</name>
<dbReference type="AlphaFoldDB" id="A0A7S0E2P3"/>
<reference evidence="4" key="1">
    <citation type="submission" date="2021-01" db="EMBL/GenBank/DDBJ databases">
        <authorList>
            <person name="Corre E."/>
            <person name="Pelletier E."/>
            <person name="Niang G."/>
            <person name="Scheremetjew M."/>
            <person name="Finn R."/>
            <person name="Kale V."/>
            <person name="Holt S."/>
            <person name="Cochrane G."/>
            <person name="Meng A."/>
            <person name="Brown T."/>
            <person name="Cohen L."/>
        </authorList>
    </citation>
    <scope>NUCLEOTIDE SEQUENCE</scope>
    <source>
        <strain evidence="4">CCMP325</strain>
    </source>
</reference>
<dbReference type="Gene3D" id="3.90.1410.10">
    <property type="entry name" value="set domain protein methyltransferase, domain 1"/>
    <property type="match status" value="1"/>
</dbReference>
<accession>A0A7S0E2P3</accession>
<dbReference type="GO" id="GO:0016279">
    <property type="term" value="F:protein-lysine N-methyltransferase activity"/>
    <property type="evidence" value="ECO:0007669"/>
    <property type="project" value="TreeGrafter"/>
</dbReference>
<evidence type="ECO:0000256" key="2">
    <source>
        <dbReference type="SAM" id="Phobius"/>
    </source>
</evidence>
<keyword evidence="2" id="KW-0472">Membrane</keyword>
<dbReference type="InterPro" id="IPR046341">
    <property type="entry name" value="SET_dom_sf"/>
</dbReference>
<dbReference type="PANTHER" id="PTHR13271:SF151">
    <property type="entry name" value="SET DOMAIN-CONTAINING PROTEIN 4"/>
    <property type="match status" value="1"/>
</dbReference>
<keyword evidence="2" id="KW-1133">Transmembrane helix</keyword>